<keyword evidence="11" id="KW-0325">Glycoprotein</keyword>
<dbReference type="InterPro" id="IPR056737">
    <property type="entry name" value="Beta-prop_ATRN-MKLN-like"/>
</dbReference>
<dbReference type="Pfam" id="PF24973">
    <property type="entry name" value="EGF_LMN_ATRN"/>
    <property type="match status" value="2"/>
</dbReference>
<comment type="caution">
    <text evidence="13">Lacks conserved residue(s) required for the propagation of feature annotation.</text>
</comment>
<evidence type="ECO:0000256" key="12">
    <source>
        <dbReference type="ARBA" id="ARBA00023292"/>
    </source>
</evidence>
<feature type="compositionally biased region" description="Polar residues" evidence="15">
    <location>
        <begin position="352"/>
        <end position="362"/>
    </location>
</feature>
<dbReference type="EMBL" id="JAHWGI010001288">
    <property type="protein sequence ID" value="KAK3927443.1"/>
    <property type="molecule type" value="Genomic_DNA"/>
</dbReference>
<evidence type="ECO:0000256" key="5">
    <source>
        <dbReference type="ARBA" id="ARBA00022729"/>
    </source>
</evidence>
<protein>
    <submittedName>
        <fullName evidence="21">Multiple epidermal growth factor-like domains protein 8</fullName>
    </submittedName>
</protein>
<evidence type="ECO:0000259" key="19">
    <source>
        <dbReference type="PROSITE" id="PS50026"/>
    </source>
</evidence>
<keyword evidence="4 16" id="KW-0812">Transmembrane</keyword>
<dbReference type="PROSITE" id="PS01186">
    <property type="entry name" value="EGF_2"/>
    <property type="match status" value="2"/>
</dbReference>
<evidence type="ECO:0000256" key="17">
    <source>
        <dbReference type="SAM" id="SignalP"/>
    </source>
</evidence>
<accession>A0AAE1HU66</accession>
<keyword evidence="10 14" id="KW-1015">Disulfide bond</keyword>
<feature type="disulfide bond" evidence="14">
    <location>
        <begin position="2409"/>
        <end position="2418"/>
    </location>
</feature>
<dbReference type="Gene3D" id="2.10.25.10">
    <property type="entry name" value="Laminin"/>
    <property type="match status" value="7"/>
</dbReference>
<evidence type="ECO:0000256" key="4">
    <source>
        <dbReference type="ARBA" id="ARBA00022692"/>
    </source>
</evidence>
<dbReference type="InterPro" id="IPR051568">
    <property type="entry name" value="LZTR1/Attractin"/>
</dbReference>
<dbReference type="GO" id="GO:0048731">
    <property type="term" value="P:system development"/>
    <property type="evidence" value="ECO:0007669"/>
    <property type="project" value="UniProtKB-ARBA"/>
</dbReference>
<feature type="domain" description="CUB" evidence="18">
    <location>
        <begin position="1414"/>
        <end position="1547"/>
    </location>
</feature>
<evidence type="ECO:0000256" key="7">
    <source>
        <dbReference type="ARBA" id="ARBA00022837"/>
    </source>
</evidence>
<dbReference type="PROSITE" id="PS01248">
    <property type="entry name" value="EGF_LAM_1"/>
    <property type="match status" value="3"/>
</dbReference>
<dbReference type="PROSITE" id="PS50026">
    <property type="entry name" value="EGF_3"/>
    <property type="match status" value="2"/>
</dbReference>
<feature type="domain" description="CUB" evidence="18">
    <location>
        <begin position="28"/>
        <end position="140"/>
    </location>
</feature>
<dbReference type="PROSITE" id="PS01187">
    <property type="entry name" value="EGF_CA"/>
    <property type="match status" value="1"/>
</dbReference>
<feature type="domain" description="EGF-like" evidence="19">
    <location>
        <begin position="2312"/>
        <end position="2351"/>
    </location>
</feature>
<dbReference type="Proteomes" id="UP001219518">
    <property type="component" value="Unassembled WGS sequence"/>
</dbReference>
<dbReference type="Pfam" id="PF23106">
    <property type="entry name" value="EGF_Teneurin"/>
    <property type="match status" value="1"/>
</dbReference>
<feature type="domain" description="Laminin EGF-like" evidence="20">
    <location>
        <begin position="2389"/>
        <end position="2437"/>
    </location>
</feature>
<feature type="domain" description="Laminin EGF-like" evidence="20">
    <location>
        <begin position="1360"/>
        <end position="1410"/>
    </location>
</feature>
<dbReference type="Pfam" id="PF00053">
    <property type="entry name" value="EGF_laminin"/>
    <property type="match status" value="2"/>
</dbReference>
<dbReference type="InterPro" id="IPR016201">
    <property type="entry name" value="PSI"/>
</dbReference>
<keyword evidence="22" id="KW-1185">Reference proteome</keyword>
<dbReference type="InterPro" id="IPR024731">
    <property type="entry name" value="NELL2-like_EGF"/>
</dbReference>
<dbReference type="CDD" id="cd00055">
    <property type="entry name" value="EGF_Lam"/>
    <property type="match status" value="4"/>
</dbReference>
<comment type="subcellular location">
    <subcellularLocation>
        <location evidence="1">Membrane</location>
        <topology evidence="1">Single-pass type I membrane protein</topology>
    </subcellularLocation>
</comment>
<evidence type="ECO:0000313" key="21">
    <source>
        <dbReference type="EMBL" id="KAK3927443.1"/>
    </source>
</evidence>
<comment type="caution">
    <text evidence="21">The sequence shown here is derived from an EMBL/GenBank/DDBJ whole genome shotgun (WGS) entry which is preliminary data.</text>
</comment>
<dbReference type="PROSITE" id="PS00010">
    <property type="entry name" value="ASX_HYDROXYL"/>
    <property type="match status" value="2"/>
</dbReference>
<dbReference type="SMART" id="SM00180">
    <property type="entry name" value="EGF_Lam"/>
    <property type="match status" value="4"/>
</dbReference>
<feature type="domain" description="EGF-like" evidence="19">
    <location>
        <begin position="1237"/>
        <end position="1278"/>
    </location>
</feature>
<dbReference type="CDD" id="cd00054">
    <property type="entry name" value="EGF_CA"/>
    <property type="match status" value="1"/>
</dbReference>
<dbReference type="Gene3D" id="2.60.120.290">
    <property type="entry name" value="Spermadhesin, CUB domain"/>
    <property type="match status" value="2"/>
</dbReference>
<dbReference type="FunFam" id="2.10.25.10:FF:000214">
    <property type="entry name" value="Multiple epidermal growth factor-like domains 8"/>
    <property type="match status" value="1"/>
</dbReference>
<evidence type="ECO:0000256" key="9">
    <source>
        <dbReference type="ARBA" id="ARBA00023136"/>
    </source>
</evidence>
<dbReference type="FunFam" id="2.10.25.10:FF:000202">
    <property type="entry name" value="Multiple epidermal growth factor-like domains 8"/>
    <property type="match status" value="1"/>
</dbReference>
<dbReference type="PROSITE" id="PS50027">
    <property type="entry name" value="EGF_LAM_2"/>
    <property type="match status" value="2"/>
</dbReference>
<evidence type="ECO:0000313" key="22">
    <source>
        <dbReference type="Proteomes" id="UP001219518"/>
    </source>
</evidence>
<dbReference type="InterPro" id="IPR056863">
    <property type="entry name" value="LMN_ATRN_NET-like_EGF"/>
</dbReference>
<evidence type="ECO:0000256" key="10">
    <source>
        <dbReference type="ARBA" id="ARBA00023157"/>
    </source>
</evidence>
<evidence type="ECO:0000256" key="1">
    <source>
        <dbReference type="ARBA" id="ARBA00004479"/>
    </source>
</evidence>
<keyword evidence="2" id="KW-0880">Kelch repeat</keyword>
<dbReference type="FunFam" id="2.60.120.290:FF:000023">
    <property type="entry name" value="Multiple epidermal growth factor-like domains 8"/>
    <property type="match status" value="1"/>
</dbReference>
<dbReference type="InterPro" id="IPR018097">
    <property type="entry name" value="EGF_Ca-bd_CS"/>
</dbReference>
<feature type="disulfide bond" evidence="14">
    <location>
        <begin position="1382"/>
        <end position="1391"/>
    </location>
</feature>
<dbReference type="InterPro" id="IPR000742">
    <property type="entry name" value="EGF"/>
</dbReference>
<dbReference type="GO" id="GO:0005509">
    <property type="term" value="F:calcium ion binding"/>
    <property type="evidence" value="ECO:0007669"/>
    <property type="project" value="InterPro"/>
</dbReference>
<name>A0AAE1HU66_9NEOP</name>
<feature type="region of interest" description="Disordered" evidence="15">
    <location>
        <begin position="2878"/>
        <end position="2905"/>
    </location>
</feature>
<dbReference type="InterPro" id="IPR015915">
    <property type="entry name" value="Kelch-typ_b-propeller"/>
</dbReference>
<dbReference type="SMART" id="SM00179">
    <property type="entry name" value="EGF_CA"/>
    <property type="match status" value="2"/>
</dbReference>
<dbReference type="InterPro" id="IPR000152">
    <property type="entry name" value="EGF-type_Asp/Asn_hydroxyl_site"/>
</dbReference>
<dbReference type="GO" id="GO:0048513">
    <property type="term" value="P:animal organ development"/>
    <property type="evidence" value="ECO:0007669"/>
    <property type="project" value="UniProtKB-ARBA"/>
</dbReference>
<evidence type="ECO:0000259" key="20">
    <source>
        <dbReference type="PROSITE" id="PS50027"/>
    </source>
</evidence>
<evidence type="ECO:0000256" key="13">
    <source>
        <dbReference type="PROSITE-ProRule" id="PRU00076"/>
    </source>
</evidence>
<gene>
    <name evidence="21" type="ORF">KUF71_015728</name>
</gene>
<dbReference type="Pfam" id="PF24981">
    <property type="entry name" value="Beta-prop_ATRN-LZTR1"/>
    <property type="match status" value="2"/>
</dbReference>
<keyword evidence="3 13" id="KW-0245">EGF-like domain</keyword>
<dbReference type="InterPro" id="IPR000859">
    <property type="entry name" value="CUB_dom"/>
</dbReference>
<evidence type="ECO:0000256" key="8">
    <source>
        <dbReference type="ARBA" id="ARBA00022989"/>
    </source>
</evidence>
<keyword evidence="9 16" id="KW-0472">Membrane</keyword>
<keyword evidence="6" id="KW-0677">Repeat</keyword>
<dbReference type="SMART" id="SM00423">
    <property type="entry name" value="PSI"/>
    <property type="match status" value="8"/>
</dbReference>
<evidence type="ECO:0000256" key="11">
    <source>
        <dbReference type="ARBA" id="ARBA00023180"/>
    </source>
</evidence>
<feature type="disulfide bond" evidence="14">
    <location>
        <begin position="2421"/>
        <end position="2435"/>
    </location>
</feature>
<dbReference type="FunFam" id="2.10.25.10:FF:000191">
    <property type="entry name" value="Multiple epidermal growth factor-like domains 8"/>
    <property type="match status" value="1"/>
</dbReference>
<dbReference type="Pfam" id="PF12947">
    <property type="entry name" value="EGF_3"/>
    <property type="match status" value="1"/>
</dbReference>
<keyword evidence="12 14" id="KW-0424">Laminin EGF-like domain</keyword>
<dbReference type="SUPFAM" id="SSF117281">
    <property type="entry name" value="Kelch motif"/>
    <property type="match status" value="3"/>
</dbReference>
<dbReference type="SUPFAM" id="SSF57196">
    <property type="entry name" value="EGF/Laminin"/>
    <property type="match status" value="3"/>
</dbReference>
<dbReference type="CDD" id="cd00041">
    <property type="entry name" value="CUB"/>
    <property type="match status" value="1"/>
</dbReference>
<keyword evidence="7" id="KW-0106">Calcium</keyword>
<reference evidence="21" key="1">
    <citation type="submission" date="2021-07" db="EMBL/GenBank/DDBJ databases">
        <authorList>
            <person name="Catto M.A."/>
            <person name="Jacobson A."/>
            <person name="Kennedy G."/>
            <person name="Labadie P."/>
            <person name="Hunt B.G."/>
            <person name="Srinivasan R."/>
        </authorList>
    </citation>
    <scope>NUCLEOTIDE SEQUENCE</scope>
    <source>
        <strain evidence="21">PL_HMW_Pooled</strain>
        <tissue evidence="21">Head</tissue>
    </source>
</reference>
<feature type="transmembrane region" description="Helical" evidence="16">
    <location>
        <begin position="2795"/>
        <end position="2817"/>
    </location>
</feature>
<dbReference type="Pfam" id="PF00431">
    <property type="entry name" value="CUB"/>
    <property type="match status" value="1"/>
</dbReference>
<evidence type="ECO:0000259" key="18">
    <source>
        <dbReference type="PROSITE" id="PS01180"/>
    </source>
</evidence>
<keyword evidence="5 17" id="KW-0732">Signal</keyword>
<feature type="compositionally biased region" description="Low complexity" evidence="15">
    <location>
        <begin position="2878"/>
        <end position="2895"/>
    </location>
</feature>
<dbReference type="GO" id="GO:0016020">
    <property type="term" value="C:membrane"/>
    <property type="evidence" value="ECO:0007669"/>
    <property type="project" value="UniProtKB-SubCell"/>
</dbReference>
<dbReference type="SMART" id="SM00042">
    <property type="entry name" value="CUB"/>
    <property type="match status" value="1"/>
</dbReference>
<dbReference type="PROSITE" id="PS01180">
    <property type="entry name" value="CUB"/>
    <property type="match status" value="2"/>
</dbReference>
<evidence type="ECO:0000256" key="6">
    <source>
        <dbReference type="ARBA" id="ARBA00022737"/>
    </source>
</evidence>
<dbReference type="GO" id="GO:0005794">
    <property type="term" value="C:Golgi apparatus"/>
    <property type="evidence" value="ECO:0007669"/>
    <property type="project" value="TreeGrafter"/>
</dbReference>
<dbReference type="InterPro" id="IPR001881">
    <property type="entry name" value="EGF-like_Ca-bd_dom"/>
</dbReference>
<dbReference type="Gene3D" id="2.120.10.80">
    <property type="entry name" value="Kelch-type beta propeller"/>
    <property type="match status" value="5"/>
</dbReference>
<evidence type="ECO:0000256" key="15">
    <source>
        <dbReference type="SAM" id="MobiDB-lite"/>
    </source>
</evidence>
<sequence>MASLAACLLAGLLVCVPLIHAAAQSAPCDKSRKVFTESWGIVTDGPTGSNYTQDSHCEWLIKANNTQQFITLSFRSMGTECSYDYVFVYDGSSFNSPLLGSFSGKTEPQQITAVSGSMLILLYSDTNYVLDGFRAEFSVTDCPRNCSGHGLCVRHACVCEGDWGGKDCGVELCPDNCGYSLGRGICRAGRCECAANYTGRACSLHRDDPEGNRWHLLSHSEGGFTARAAHSAVYLKETDSLYVFGGFDLNNVLGDLVVYRFMTSQWEDESGKQIEGAAAWSAPLDPHTLADVLEQVGQSGEERWGLRPKSSFLRNLLFSVADNATLKVKHRTGEEKGQHLARIPRQALASENLSTEAAQSPVTEVPPDSSDAPEASNISSEPEASEGDVFHETETSTSTPPKPTYPKRPAPRYGHAACKCADGMALYGGKLSDGSLSDDLWLYNVQSRSWSLRALHSKIRPPKLTRHTLTLAGDFLYLFGGSTAGGDFSSQLFRIKLASGERGADYEQWEAVHPRGGKELDVRVVAHSTVYHPASNSLLVYGGVVAGVKRFSKLSDRMFAFQLDARHWSELHYPRAHLPDTYVPRERAFHTSTIIGNYLVVFGGYSHRHNKEEICYDSQLYLYHLGCHTWVNHEVLGTHHPASRYPKQQGVFAHAAAVRNGNTLLVVGGYHGNVNADLLAYTLPPMLASREGEPYEPDQVCGRHHVRVECTANPECGWCSADDVCYGRTVGVNCTTNLQTTRCLGVCPALGDCHSCLIHGSAPTASAAFKLRLGQCTWCVQNARCHHKDDNYGVCGLREDTPSEAPGWWGPKGTEVTRVEECRVLDRRPGLTFVQYKHPVNWSQPDSVSIINATTADFSTGSGWSRSEPIGGITARLKGSLHPPDWWKDSHETLRMCVSHSSATLQVAHLNASDQPQHAQLEIVGNLSAEQSACVSATWEPGKPVLLHDGIFLVDFESRKTLDMHHQSKMELQHNRSQESAKVFTFEYLAPYENGSCWQYTNCLACLTDSACGWCEITAQCLDRHLDETEACREKSAGPDEWHYLTLQPSACPNCSNYISCDACVSSGLCEWWTDDARCARRGRASEAVLDTSNCPAPCHERTNCSQCLEERGVCVWCEATQECFSFSVYTSEYQFGLCREWLDQAYHGVAAGPSSAVAVSSGGGAQQCKWCGRHTNCSSCVHTLGCGWCHSADNPIQGVCVQGDFNQPHQESCSAAVESEGSSLGEARWAYAQCPDVDECELHLDDCHPDAICTNTHGSYSCQCKRGFNGDGRTTCTKTCFHNCVHGYCVGAPDYKCRCDLGWTGEDCNTNCGCNNHSTCSDGPGKCDQCQDWTTGKFCEFCRAGSYGDATSGQGCHGCNCNEHGSKALGVCDFQTGVCFCQDNTMGDNCDRCKPGYYGDPRNGGMCYYQCMARGVLSGTDPQGLGSRLAPMSLQDSREIGPPTRECLWIISPFHMDNRSTNPSSIIQLTVHEDIRVPCEENNVYIYDGLPDFVSSTPSHQSHVLGVFCSQDTTYPVTVEATSGIMTIHYKQNDVTDGFNASYVVLVCPDDCPANRTCVNGQCVCPEGWNGPHCAEALCPNNCSADLKQGVCDKSYWRCLCNPEWGGADCSLRLLPSYLVSTELFNSAHLSEAGSLAHWRKMLPRLGHTLSADRRGALWMFGGYSLSHGPLNDIRLFDTKNNTWMQITVDSTSDAKMPRGRYFHAAEIVQSHREIYIYGGLGSRDDGYNSTLNDTWKFVLKSQRWIHVQADVGPPPLSGHTLTLRKSGDMETLVLIGGFSPSVGFLDVVWEFNLEKESWSILNTTGDRPIGLYGHSTVFHVPSQSFYVFGGYMYVVNHTVISNKLFALHYPSRVWSVLPPFENYNPSDLHLPRARFLHSAIVKDDYMLVFGGRSFPHNTTDTLMAYLFTCNQWVRLISKDVNVIGSVPPTTYAHAMAMDPESGAIYIIGGFDGGIDSHVTRLTLPDDLCALWPGKCHLPGCSYCAVIRSGGAPNSTYCYNNARLMPDECSSGNGTIRTTNGVVCNRKWISARNCTQHKSCSECLASWPSHIEEGQTCKWCSNINKGSCIDVTTDCNQAEPRSTIDVSECPERQCPASDCDQCRAQDNCVWTRQVLISTDHRLTLGVEQMYDWSCVTKHVKDRSNIQIGTAPTCPKRCSEHRQCDSCLRSHGAEGGWHECRWSTQLHECMSPSYQALYCAGGVCGLVLSGGNTDHCPEPCSTFTKCSECLRHARCGWCSLDSGNSTGQGVCTEGSLGSPALGPERSTCDVLFQEILPTTSVAPMIIQENDLNVTEAITQASLFSWHYVACPPENECENGHHTCDPVSEVCEDLTYGFQCKCGPGYRADRADRSACVPVCSQGCVRGVCVQPNNCLCDFGYVGANCSIQCQCNGHSNCAGPDKLDHCLECHNNTMGPQCERCQPLFVGDPSNNGQCVPCIEYCNGHTHICINDSISAPPSGKWFDVPLEDLKAFLVEGPTTHAHCIGCANRTTGDKCDECILGNFRGTEDHRDPCRPCQCHGHGYLCDPVTGEKCNCQNNTESDCAQSVTSKGGGDTECWRNQCSKCRESYMGKPTDGHQCYKQMSVDLKFCLDAKLIDECKLKPKPLMPGQTVFFAVQPRFMNVDIRVMVDVTDGALDLYLSPREDTYIVHVNEATGEHIIDMDHKYIWRPEEYDTLTGGVLVSTVELVPDSLVSDNVTVDRHAHPHPLHALGAMGQKFIRQERHAHGLTSFVTVNQKNTLLVVRNLRDRLVLTLPQDRHELGVTRFFIALAARNTSGPTHGMIFFRQDQLHIDLFVFFSVFFSCFFLFLAACVVGWKAKQAADIRRARRRHVVEMLHMAKRPFASATVLMDGPGPGPGPPPYACVAHYSGAGGGAGAHSSAQAAGSAASASGHSPARKKHHHQHRAAAGGGVLGAGGAGGVVAVAGGGGGAGPQARANSGVVPVAVELTDDGVAAVATVLVRLPGGRDAPVRMALASSLILLSRVYPTNGRAFLRRRSAHPHAHAHAPS</sequence>
<feature type="compositionally biased region" description="Basic residues" evidence="15">
    <location>
        <begin position="2896"/>
        <end position="2905"/>
    </location>
</feature>
<dbReference type="PANTHER" id="PTHR46376:SF2">
    <property type="entry name" value="DISTRACTED, ISOFORM B"/>
    <property type="match status" value="1"/>
</dbReference>
<feature type="region of interest" description="Disordered" evidence="15">
    <location>
        <begin position="352"/>
        <end position="413"/>
    </location>
</feature>
<evidence type="ECO:0000256" key="3">
    <source>
        <dbReference type="ARBA" id="ARBA00022536"/>
    </source>
</evidence>
<reference evidence="21" key="2">
    <citation type="journal article" date="2023" name="BMC Genomics">
        <title>Pest status, molecular evolution, and epigenetic factors derived from the genome assembly of Frankliniella fusca, a thysanopteran phytovirus vector.</title>
        <authorList>
            <person name="Catto M.A."/>
            <person name="Labadie P.E."/>
            <person name="Jacobson A.L."/>
            <person name="Kennedy G.G."/>
            <person name="Srinivasan R."/>
            <person name="Hunt B.G."/>
        </authorList>
    </citation>
    <scope>NUCLEOTIDE SEQUENCE</scope>
    <source>
        <strain evidence="21">PL_HMW_Pooled</strain>
    </source>
</reference>
<dbReference type="SUPFAM" id="SSF49854">
    <property type="entry name" value="Spermadhesin, CUB domain"/>
    <property type="match status" value="2"/>
</dbReference>
<dbReference type="InterPro" id="IPR049883">
    <property type="entry name" value="NOTCH1_EGF-like"/>
</dbReference>
<dbReference type="SMART" id="SM00181">
    <property type="entry name" value="EGF"/>
    <property type="match status" value="10"/>
</dbReference>
<dbReference type="Pfam" id="PF07645">
    <property type="entry name" value="EGF_CA"/>
    <property type="match status" value="1"/>
</dbReference>
<feature type="chain" id="PRO_5042048478" evidence="17">
    <location>
        <begin position="22"/>
        <end position="3010"/>
    </location>
</feature>
<dbReference type="PROSITE" id="PS00022">
    <property type="entry name" value="EGF_1"/>
    <property type="match status" value="2"/>
</dbReference>
<feature type="signal peptide" evidence="17">
    <location>
        <begin position="1"/>
        <end position="21"/>
    </location>
</feature>
<dbReference type="InterPro" id="IPR035914">
    <property type="entry name" value="Sperma_CUB_dom_sf"/>
</dbReference>
<evidence type="ECO:0000256" key="2">
    <source>
        <dbReference type="ARBA" id="ARBA00022441"/>
    </source>
</evidence>
<organism evidence="21 22">
    <name type="scientific">Frankliniella fusca</name>
    <dbReference type="NCBI Taxonomy" id="407009"/>
    <lineage>
        <taxon>Eukaryota</taxon>
        <taxon>Metazoa</taxon>
        <taxon>Ecdysozoa</taxon>
        <taxon>Arthropoda</taxon>
        <taxon>Hexapoda</taxon>
        <taxon>Insecta</taxon>
        <taxon>Pterygota</taxon>
        <taxon>Neoptera</taxon>
        <taxon>Paraneoptera</taxon>
        <taxon>Thysanoptera</taxon>
        <taxon>Terebrantia</taxon>
        <taxon>Thripoidea</taxon>
        <taxon>Thripidae</taxon>
        <taxon>Frankliniella</taxon>
    </lineage>
</organism>
<evidence type="ECO:0000256" key="16">
    <source>
        <dbReference type="SAM" id="Phobius"/>
    </source>
</evidence>
<keyword evidence="8 16" id="KW-1133">Transmembrane helix</keyword>
<dbReference type="PANTHER" id="PTHR46376">
    <property type="entry name" value="LEUCINE-ZIPPER-LIKE TRANSCRIPTIONAL REGULATOR 1"/>
    <property type="match status" value="1"/>
</dbReference>
<evidence type="ECO:0000256" key="14">
    <source>
        <dbReference type="PROSITE-ProRule" id="PRU00460"/>
    </source>
</evidence>
<dbReference type="InterPro" id="IPR002049">
    <property type="entry name" value="LE_dom"/>
</dbReference>
<feature type="disulfide bond" evidence="14">
    <location>
        <begin position="1394"/>
        <end position="1408"/>
    </location>
</feature>
<proteinExistence type="predicted"/>